<sequence>MVGELQDKLRSDEAEAAAVRHFVTSALMAQEKLEQYLRTANAQVMSYQIENRRLREANTWTAALLVKTKEPIAGHNENLRLLRLQIQDRDNTIVGLSQQVTNERETFKAAIGANTEQTHLQKLNTHLLHVNRTPRTHENLVGIDPNILLMAEQGLATAGRGFNPNADPSIFVQAEGMEATAEEAS</sequence>
<name>A0A8J5J550_9STRA</name>
<proteinExistence type="predicted"/>
<protein>
    <submittedName>
        <fullName evidence="1">Uncharacterized protein</fullName>
    </submittedName>
</protein>
<evidence type="ECO:0000313" key="2">
    <source>
        <dbReference type="Proteomes" id="UP000709295"/>
    </source>
</evidence>
<dbReference type="EMBL" id="JAENGY010000645">
    <property type="protein sequence ID" value="KAG6958899.1"/>
    <property type="molecule type" value="Genomic_DNA"/>
</dbReference>
<evidence type="ECO:0000313" key="1">
    <source>
        <dbReference type="EMBL" id="KAG6958899.1"/>
    </source>
</evidence>
<accession>A0A8J5J550</accession>
<dbReference type="AlphaFoldDB" id="A0A8J5J550"/>
<dbReference type="Proteomes" id="UP000709295">
    <property type="component" value="Unassembled WGS sequence"/>
</dbReference>
<gene>
    <name evidence="1" type="ORF">JG688_00010323</name>
</gene>
<reference evidence="1" key="1">
    <citation type="submission" date="2021-01" db="EMBL/GenBank/DDBJ databases">
        <title>Phytophthora aleatoria, a newly-described species from Pinus radiata is distinct from Phytophthora cactorum isolates based on comparative genomics.</title>
        <authorList>
            <person name="Mcdougal R."/>
            <person name="Panda P."/>
            <person name="Williams N."/>
            <person name="Studholme D.J."/>
        </authorList>
    </citation>
    <scope>NUCLEOTIDE SEQUENCE</scope>
    <source>
        <strain evidence="1">NZFS 4037</strain>
    </source>
</reference>
<organism evidence="1 2">
    <name type="scientific">Phytophthora aleatoria</name>
    <dbReference type="NCBI Taxonomy" id="2496075"/>
    <lineage>
        <taxon>Eukaryota</taxon>
        <taxon>Sar</taxon>
        <taxon>Stramenopiles</taxon>
        <taxon>Oomycota</taxon>
        <taxon>Peronosporomycetes</taxon>
        <taxon>Peronosporales</taxon>
        <taxon>Peronosporaceae</taxon>
        <taxon>Phytophthora</taxon>
    </lineage>
</organism>
<comment type="caution">
    <text evidence="1">The sequence shown here is derived from an EMBL/GenBank/DDBJ whole genome shotgun (WGS) entry which is preliminary data.</text>
</comment>
<keyword evidence="2" id="KW-1185">Reference proteome</keyword>